<evidence type="ECO:0000313" key="2">
    <source>
        <dbReference type="EMBL" id="MFD1778557.1"/>
    </source>
</evidence>
<reference evidence="3" key="1">
    <citation type="journal article" date="2019" name="Int. J. Syst. Evol. Microbiol.">
        <title>The Global Catalogue of Microorganisms (GCM) 10K type strain sequencing project: providing services to taxonomists for standard genome sequencing and annotation.</title>
        <authorList>
            <consortium name="The Broad Institute Genomics Platform"/>
            <consortium name="The Broad Institute Genome Sequencing Center for Infectious Disease"/>
            <person name="Wu L."/>
            <person name="Ma J."/>
        </authorList>
    </citation>
    <scope>NUCLEOTIDE SEQUENCE [LARGE SCALE GENOMIC DNA]</scope>
    <source>
        <strain evidence="3">CCUG 15531</strain>
    </source>
</reference>
<gene>
    <name evidence="2" type="ORF">ACFSFW_07745</name>
</gene>
<protein>
    <submittedName>
        <fullName evidence="2">Uncharacterized protein</fullName>
    </submittedName>
</protein>
<evidence type="ECO:0000256" key="1">
    <source>
        <dbReference type="SAM" id="Phobius"/>
    </source>
</evidence>
<sequence length="310" mass="36382">MKEKIFWFSILVIILSYIGNYLYFQSKQLDAPLFLEHYYELTLNDEDETMLTFYYVTNKSDSSSINHVQIDGIEAYASSNMDFMWESQEPQFEQEYTHHYLKAFYVTFPADFEGEGPFSFSEMEVHLSNGKNLMADIGEVILHKDTEYANVLETQISSSSNQHREEKSMVALEPVTIEEIEIPFKEELSDDIFIKVDLEQDKLRELEKLKTVANPPKWFDEDREKEWNDLPGVTVSDDLLPFTLEQNEWVRFLMQFNPTRYSYFQFSIKLNGKTESGDGFVRELPIIDHPELDQKAINKIIEEKEAGESE</sequence>
<keyword evidence="1" id="KW-0472">Membrane</keyword>
<proteinExistence type="predicted"/>
<dbReference type="Proteomes" id="UP001597227">
    <property type="component" value="Unassembled WGS sequence"/>
</dbReference>
<organism evidence="2 3">
    <name type="scientific">Fredinandcohnia salidurans</name>
    <dbReference type="NCBI Taxonomy" id="2595041"/>
    <lineage>
        <taxon>Bacteria</taxon>
        <taxon>Bacillati</taxon>
        <taxon>Bacillota</taxon>
        <taxon>Bacilli</taxon>
        <taxon>Bacillales</taxon>
        <taxon>Bacillaceae</taxon>
        <taxon>Fredinandcohnia</taxon>
    </lineage>
</organism>
<dbReference type="RefSeq" id="WP_388036837.1">
    <property type="nucleotide sequence ID" value="NZ_JBHUEK010000010.1"/>
</dbReference>
<comment type="caution">
    <text evidence="2">The sequence shown here is derived from an EMBL/GenBank/DDBJ whole genome shotgun (WGS) entry which is preliminary data.</text>
</comment>
<keyword evidence="3" id="KW-1185">Reference proteome</keyword>
<dbReference type="EMBL" id="JBHUEK010000010">
    <property type="protein sequence ID" value="MFD1778557.1"/>
    <property type="molecule type" value="Genomic_DNA"/>
</dbReference>
<keyword evidence="1" id="KW-1133">Transmembrane helix</keyword>
<evidence type="ECO:0000313" key="3">
    <source>
        <dbReference type="Proteomes" id="UP001597227"/>
    </source>
</evidence>
<keyword evidence="1" id="KW-0812">Transmembrane</keyword>
<accession>A0ABW4MKL5</accession>
<name>A0ABW4MKL5_9BACI</name>
<feature type="transmembrane region" description="Helical" evidence="1">
    <location>
        <begin position="6"/>
        <end position="24"/>
    </location>
</feature>